<dbReference type="Ensembl" id="ENSCLAT00000013000.1">
    <property type="protein sequence ID" value="ENSCLAP00000012852.1"/>
    <property type="gene ID" value="ENSCLAG00000008873.1"/>
</dbReference>
<dbReference type="PROSITE" id="PS50096">
    <property type="entry name" value="IQ"/>
    <property type="match status" value="1"/>
</dbReference>
<reference evidence="1" key="1">
    <citation type="submission" date="2025-08" db="UniProtKB">
        <authorList>
            <consortium name="Ensembl"/>
        </authorList>
    </citation>
    <scope>IDENTIFICATION</scope>
</reference>
<dbReference type="SMART" id="SM00015">
    <property type="entry name" value="IQ"/>
    <property type="match status" value="2"/>
</dbReference>
<accession>A0A8C2VAW1</accession>
<dbReference type="InterPro" id="IPR000048">
    <property type="entry name" value="IQ_motif_EF-hand-BS"/>
</dbReference>
<dbReference type="AlphaFoldDB" id="A0A8C2VAW1"/>
<organism evidence="1 2">
    <name type="scientific">Chinchilla lanigera</name>
    <name type="common">Long-tailed chinchilla</name>
    <name type="synonym">Chinchilla villidera</name>
    <dbReference type="NCBI Taxonomy" id="34839"/>
    <lineage>
        <taxon>Eukaryota</taxon>
        <taxon>Metazoa</taxon>
        <taxon>Chordata</taxon>
        <taxon>Craniata</taxon>
        <taxon>Vertebrata</taxon>
        <taxon>Euteleostomi</taxon>
        <taxon>Mammalia</taxon>
        <taxon>Eutheria</taxon>
        <taxon>Euarchontoglires</taxon>
        <taxon>Glires</taxon>
        <taxon>Rodentia</taxon>
        <taxon>Hystricomorpha</taxon>
        <taxon>Chinchillidae</taxon>
        <taxon>Chinchilla</taxon>
    </lineage>
</organism>
<dbReference type="FunFam" id="1.20.5.190:FF:000014">
    <property type="entry name" value="IQ motif containing F5"/>
    <property type="match status" value="1"/>
</dbReference>
<protein>
    <submittedName>
        <fullName evidence="1">IQ motif containing F3</fullName>
    </submittedName>
</protein>
<sequence length="155" mass="18615">MGNECSCGPEIEVIRIEERERQKKLLLAKRHQKLVNAARKIQAWWRGNLVRRTLLVAALRAWMIQCWWRTVLHRQHQKLRQSLLRMYVVQEQSAVKLQSWVRMQRYRHHFYQMCDSLCVFQPRDSSLVFQSKDAVQGQCGAIFRQPEFHIEILSI</sequence>
<dbReference type="GeneID" id="102020840"/>
<dbReference type="OrthoDB" id="9837193at2759"/>
<reference evidence="1" key="2">
    <citation type="submission" date="2025-09" db="UniProtKB">
        <authorList>
            <consortium name="Ensembl"/>
        </authorList>
    </citation>
    <scope>IDENTIFICATION</scope>
</reference>
<evidence type="ECO:0000313" key="1">
    <source>
        <dbReference type="Ensembl" id="ENSCLAP00000012852.1"/>
    </source>
</evidence>
<proteinExistence type="predicted"/>
<dbReference type="InterPro" id="IPR039887">
    <property type="entry name" value="IQCF"/>
</dbReference>
<dbReference type="PANTHER" id="PTHR21633:SF5">
    <property type="entry name" value="IQ DOMAIN-CONTAINING PROTEIN F3"/>
    <property type="match status" value="1"/>
</dbReference>
<dbReference type="CTD" id="401067"/>
<dbReference type="GeneTree" id="ENSGT00390000004641"/>
<dbReference type="Gene3D" id="1.20.5.190">
    <property type="match status" value="1"/>
</dbReference>
<gene>
    <name evidence="1" type="primary">IQCF3</name>
</gene>
<dbReference type="Pfam" id="PF00612">
    <property type="entry name" value="IQ"/>
    <property type="match status" value="2"/>
</dbReference>
<name>A0A8C2VAW1_CHILA</name>
<dbReference type="PANTHER" id="PTHR21633">
    <property type="entry name" value="IQ MOTIF CONTAINING F"/>
    <property type="match status" value="1"/>
</dbReference>
<dbReference type="Proteomes" id="UP000694398">
    <property type="component" value="Unassembled WGS sequence"/>
</dbReference>
<dbReference type="RefSeq" id="XP_005410382.1">
    <property type="nucleotide sequence ID" value="XM_005410325.1"/>
</dbReference>
<evidence type="ECO:0000313" key="2">
    <source>
        <dbReference type="Proteomes" id="UP000694398"/>
    </source>
</evidence>
<keyword evidence="2" id="KW-1185">Reference proteome</keyword>
<dbReference type="GO" id="GO:0005516">
    <property type="term" value="F:calmodulin binding"/>
    <property type="evidence" value="ECO:0007669"/>
    <property type="project" value="TreeGrafter"/>
</dbReference>
<dbReference type="OMA" id="WQCHRRY"/>